<evidence type="ECO:0000256" key="11">
    <source>
        <dbReference type="HAMAP-Rule" id="MF_00230"/>
    </source>
</evidence>
<dbReference type="PANTHER" id="PTHR43463">
    <property type="entry name" value="NICOTINATE-NUCLEOTIDE--DIMETHYLBENZIMIDAZOLE PHOSPHORIBOSYLTRANSFERASE"/>
    <property type="match status" value="1"/>
</dbReference>
<dbReference type="EC" id="2.4.2.21" evidence="4 11"/>
<evidence type="ECO:0000256" key="2">
    <source>
        <dbReference type="ARBA" id="ARBA00005049"/>
    </source>
</evidence>
<evidence type="ECO:0000256" key="3">
    <source>
        <dbReference type="ARBA" id="ARBA00007110"/>
    </source>
</evidence>
<comment type="function">
    <text evidence="1 11">Catalyzes the synthesis of alpha-ribazole-5'-phosphate from nicotinate mononucleotide (NAMN) and 5,6-dimethylbenzimidazole (DMB).</text>
</comment>
<keyword evidence="13" id="KW-1185">Reference proteome</keyword>
<evidence type="ECO:0000313" key="13">
    <source>
        <dbReference type="Proteomes" id="UP001225646"/>
    </source>
</evidence>
<gene>
    <name evidence="11" type="primary">cobT</name>
    <name evidence="12" type="ORF">J2S06_000069</name>
</gene>
<comment type="caution">
    <text evidence="12">The sequence shown here is derived from an EMBL/GenBank/DDBJ whole genome shotgun (WGS) entry which is preliminary data.</text>
</comment>
<keyword evidence="7 11" id="KW-0328">Glycosyltransferase</keyword>
<evidence type="ECO:0000256" key="9">
    <source>
        <dbReference type="ARBA" id="ARBA00030686"/>
    </source>
</evidence>
<dbReference type="CDD" id="cd02439">
    <property type="entry name" value="DMB-PRT_CobT"/>
    <property type="match status" value="1"/>
</dbReference>
<organism evidence="12 13">
    <name type="scientific">Aeribacillus alveayuensis</name>
    <dbReference type="NCBI Taxonomy" id="279215"/>
    <lineage>
        <taxon>Bacteria</taxon>
        <taxon>Bacillati</taxon>
        <taxon>Bacillota</taxon>
        <taxon>Bacilli</taxon>
        <taxon>Bacillales</taxon>
        <taxon>Bacillaceae</taxon>
        <taxon>Aeribacillus</taxon>
    </lineage>
</organism>
<dbReference type="Gene3D" id="3.40.50.10210">
    <property type="match status" value="1"/>
</dbReference>
<keyword evidence="6 11" id="KW-0169">Cobalamin biosynthesis</keyword>
<evidence type="ECO:0000256" key="4">
    <source>
        <dbReference type="ARBA" id="ARBA00011991"/>
    </source>
</evidence>
<evidence type="ECO:0000256" key="1">
    <source>
        <dbReference type="ARBA" id="ARBA00002197"/>
    </source>
</evidence>
<evidence type="ECO:0000256" key="5">
    <source>
        <dbReference type="ARBA" id="ARBA00015486"/>
    </source>
</evidence>
<dbReference type="Gene3D" id="1.10.1610.10">
    <property type="match status" value="1"/>
</dbReference>
<keyword evidence="8 11" id="KW-0808">Transferase</keyword>
<evidence type="ECO:0000256" key="7">
    <source>
        <dbReference type="ARBA" id="ARBA00022676"/>
    </source>
</evidence>
<reference evidence="12 13" key="1">
    <citation type="submission" date="2023-07" db="EMBL/GenBank/DDBJ databases">
        <title>Genomic Encyclopedia of Type Strains, Phase IV (KMG-IV): sequencing the most valuable type-strain genomes for metagenomic binning, comparative biology and taxonomic classification.</title>
        <authorList>
            <person name="Goeker M."/>
        </authorList>
    </citation>
    <scope>NUCLEOTIDE SEQUENCE [LARGE SCALE GENOMIC DNA]</scope>
    <source>
        <strain evidence="12 13">DSM 19092</strain>
    </source>
</reference>
<dbReference type="SUPFAM" id="SSF52733">
    <property type="entry name" value="Nicotinate mononucleotide:5,6-dimethylbenzimidazole phosphoribosyltransferase (CobT)"/>
    <property type="match status" value="1"/>
</dbReference>
<dbReference type="InterPro" id="IPR003200">
    <property type="entry name" value="Nict_dMeBzImd_PRibTrfase"/>
</dbReference>
<feature type="active site" description="Proton acceptor" evidence="11">
    <location>
        <position position="310"/>
    </location>
</feature>
<dbReference type="NCBIfam" id="NF000996">
    <property type="entry name" value="PRK00105.1"/>
    <property type="match status" value="1"/>
</dbReference>
<evidence type="ECO:0000256" key="6">
    <source>
        <dbReference type="ARBA" id="ARBA00022573"/>
    </source>
</evidence>
<dbReference type="NCBIfam" id="TIGR03160">
    <property type="entry name" value="cobT_DBIPRT"/>
    <property type="match status" value="1"/>
</dbReference>
<dbReference type="InterPro" id="IPR036087">
    <property type="entry name" value="Nict_dMeBzImd_PRibTrfase_sf"/>
</dbReference>
<protein>
    <recommendedName>
        <fullName evidence="5 11">Nicotinate-nucleotide--dimethylbenzimidazole phosphoribosyltransferase</fullName>
        <shortName evidence="11">NN:DBI PRT</shortName>
        <ecNumber evidence="4 11">2.4.2.21</ecNumber>
    </recommendedName>
    <alternativeName>
        <fullName evidence="9 11">N(1)-alpha-phosphoribosyltransferase</fullName>
    </alternativeName>
</protein>
<accession>A0ABT9VJA2</accession>
<name>A0ABT9VJA2_9BACI</name>
<dbReference type="InterPro" id="IPR023195">
    <property type="entry name" value="Nict_dMeBzImd_PRibTrfase_N"/>
</dbReference>
<sequence length="347" mass="37778">MNKIPPLNKEMGRKVKDYIDTLTKPRGSLGKLEDLAITLAEMTKSPYPTVTPPGVIIFAADHGVAEEGVSAYPKEVTKQMVMNFVRGGAAINVFSRQISAIFSIVDIGVDGDVLQPEVRQRKVRNGTENFLYARAMTREEAKKAVQIGMEEGERLIQKGVKCFIIGEMGIGNTTSSSALLYAITSKPLSDIVGYGTGISEDQKKQKEKVIKRAIELHKPNREDGYDLLSKIGGFEIAGMVGAMLKAAEHQIPILLDGYICTVAACVAKIINPNVCHYMIATHCSVEYGHKIALQFIEKEPLLDLKLRLGEGSGAAVAFPLIVSATLMVNEMTTFSEAGVSSEREETK</sequence>
<comment type="catalytic activity">
    <reaction evidence="10 11">
        <text>5,6-dimethylbenzimidazole + nicotinate beta-D-ribonucleotide = alpha-ribazole 5'-phosphate + nicotinate + H(+)</text>
        <dbReference type="Rhea" id="RHEA:11196"/>
        <dbReference type="ChEBI" id="CHEBI:15378"/>
        <dbReference type="ChEBI" id="CHEBI:15890"/>
        <dbReference type="ChEBI" id="CHEBI:32544"/>
        <dbReference type="ChEBI" id="CHEBI:57502"/>
        <dbReference type="ChEBI" id="CHEBI:57918"/>
        <dbReference type="EC" id="2.4.2.21"/>
    </reaction>
</comment>
<dbReference type="EMBL" id="JAUSTR010000001">
    <property type="protein sequence ID" value="MDQ0160999.1"/>
    <property type="molecule type" value="Genomic_DNA"/>
</dbReference>
<dbReference type="InterPro" id="IPR017846">
    <property type="entry name" value="Nict_dMeBzImd_PRibTrfase_bact"/>
</dbReference>
<dbReference type="Pfam" id="PF02277">
    <property type="entry name" value="DBI_PRT"/>
    <property type="match status" value="1"/>
</dbReference>
<evidence type="ECO:0000256" key="8">
    <source>
        <dbReference type="ARBA" id="ARBA00022679"/>
    </source>
</evidence>
<evidence type="ECO:0000313" key="12">
    <source>
        <dbReference type="EMBL" id="MDQ0160999.1"/>
    </source>
</evidence>
<dbReference type="Proteomes" id="UP001225646">
    <property type="component" value="Unassembled WGS sequence"/>
</dbReference>
<evidence type="ECO:0000256" key="10">
    <source>
        <dbReference type="ARBA" id="ARBA00047340"/>
    </source>
</evidence>
<dbReference type="PANTHER" id="PTHR43463:SF1">
    <property type="entry name" value="NICOTINATE-NUCLEOTIDE--DIMETHYLBENZIMIDAZOLE PHOSPHORIBOSYLTRANSFERASE"/>
    <property type="match status" value="1"/>
</dbReference>
<dbReference type="HAMAP" id="MF_00230">
    <property type="entry name" value="CobT"/>
    <property type="match status" value="1"/>
</dbReference>
<proteinExistence type="inferred from homology"/>
<comment type="similarity">
    <text evidence="3 11">Belongs to the CobT family.</text>
</comment>
<comment type="pathway">
    <text evidence="2 11">Nucleoside biosynthesis; alpha-ribazole biosynthesis; alpha-ribazole from 5,6-dimethylbenzimidazole: step 1/2.</text>
</comment>
<dbReference type="GO" id="GO:0008939">
    <property type="term" value="F:nicotinate-nucleotide-dimethylbenzimidazole phosphoribosyltransferase activity"/>
    <property type="evidence" value="ECO:0007669"/>
    <property type="project" value="UniProtKB-EC"/>
</dbReference>